<gene>
    <name evidence="2" type="primary">Dnah12</name>
    <name evidence="2" type="ORF">EVAR_99762_1</name>
</gene>
<dbReference type="EMBL" id="BGZK01001721">
    <property type="protein sequence ID" value="GBP85188.1"/>
    <property type="molecule type" value="Genomic_DNA"/>
</dbReference>
<protein>
    <submittedName>
        <fullName evidence="2">Dynein heavy chain 12, axonemal</fullName>
    </submittedName>
</protein>
<dbReference type="Pfam" id="PF12775">
    <property type="entry name" value="AAA_7"/>
    <property type="match status" value="1"/>
</dbReference>
<evidence type="ECO:0000313" key="3">
    <source>
        <dbReference type="Proteomes" id="UP000299102"/>
    </source>
</evidence>
<organism evidence="2 3">
    <name type="scientific">Eumeta variegata</name>
    <name type="common">Bagworm moth</name>
    <name type="synonym">Eumeta japonica</name>
    <dbReference type="NCBI Taxonomy" id="151549"/>
    <lineage>
        <taxon>Eukaryota</taxon>
        <taxon>Metazoa</taxon>
        <taxon>Ecdysozoa</taxon>
        <taxon>Arthropoda</taxon>
        <taxon>Hexapoda</taxon>
        <taxon>Insecta</taxon>
        <taxon>Pterygota</taxon>
        <taxon>Neoptera</taxon>
        <taxon>Endopterygota</taxon>
        <taxon>Lepidoptera</taxon>
        <taxon>Glossata</taxon>
        <taxon>Ditrysia</taxon>
        <taxon>Tineoidea</taxon>
        <taxon>Psychidae</taxon>
        <taxon>Oiketicinae</taxon>
        <taxon>Eumeta</taxon>
    </lineage>
</organism>
<keyword evidence="3" id="KW-1185">Reference proteome</keyword>
<proteinExistence type="predicted"/>
<comment type="caution">
    <text evidence="2">The sequence shown here is derived from an EMBL/GenBank/DDBJ whole genome shotgun (WGS) entry which is preliminary data.</text>
</comment>
<sequence>MSKVDRRRKGVFGPSMGKKCVLFVDDLSMPQKEQWGTTATRVATPMVRPRPLVRPQGDGAPRGSGRAARFGHAPARRRLQPHLDASNAPFSAPGRRLF</sequence>
<reference evidence="2 3" key="1">
    <citation type="journal article" date="2019" name="Commun. Biol.">
        <title>The bagworm genome reveals a unique fibroin gene that provides high tensile strength.</title>
        <authorList>
            <person name="Kono N."/>
            <person name="Nakamura H."/>
            <person name="Ohtoshi R."/>
            <person name="Tomita M."/>
            <person name="Numata K."/>
            <person name="Arakawa K."/>
        </authorList>
    </citation>
    <scope>NUCLEOTIDE SEQUENCE [LARGE SCALE GENOMIC DNA]</scope>
</reference>
<feature type="region of interest" description="Disordered" evidence="1">
    <location>
        <begin position="48"/>
        <end position="98"/>
    </location>
</feature>
<dbReference type="OrthoDB" id="447173at2759"/>
<dbReference type="AlphaFoldDB" id="A0A4C1ZBI7"/>
<evidence type="ECO:0000256" key="1">
    <source>
        <dbReference type="SAM" id="MobiDB-lite"/>
    </source>
</evidence>
<dbReference type="Proteomes" id="UP000299102">
    <property type="component" value="Unassembled WGS sequence"/>
</dbReference>
<evidence type="ECO:0000313" key="2">
    <source>
        <dbReference type="EMBL" id="GBP85188.1"/>
    </source>
</evidence>
<dbReference type="Gene3D" id="3.40.50.300">
    <property type="entry name" value="P-loop containing nucleotide triphosphate hydrolases"/>
    <property type="match status" value="1"/>
</dbReference>
<dbReference type="STRING" id="151549.A0A4C1ZBI7"/>
<name>A0A4C1ZBI7_EUMVA</name>
<accession>A0A4C1ZBI7</accession>
<dbReference type="InterPro" id="IPR027417">
    <property type="entry name" value="P-loop_NTPase"/>
</dbReference>